<evidence type="ECO:0000313" key="15">
    <source>
        <dbReference type="Proteomes" id="UP001321481"/>
    </source>
</evidence>
<keyword evidence="7 12" id="KW-0472">Membrane</keyword>
<dbReference type="PANTHER" id="PTHR37461:SF1">
    <property type="entry name" value="ANTI-SIGMA-K FACTOR RSKA"/>
    <property type="match status" value="1"/>
</dbReference>
<keyword evidence="4 12" id="KW-0812">Transmembrane</keyword>
<evidence type="ECO:0000256" key="4">
    <source>
        <dbReference type="ARBA" id="ARBA00022692"/>
    </source>
</evidence>
<dbReference type="Proteomes" id="UP001321481">
    <property type="component" value="Unassembled WGS sequence"/>
</dbReference>
<dbReference type="PANTHER" id="PTHR37461">
    <property type="entry name" value="ANTI-SIGMA-K FACTOR RSKA"/>
    <property type="match status" value="1"/>
</dbReference>
<evidence type="ECO:0000256" key="2">
    <source>
        <dbReference type="ARBA" id="ARBA00004236"/>
    </source>
</evidence>
<feature type="transmembrane region" description="Helical" evidence="12">
    <location>
        <begin position="204"/>
        <end position="225"/>
    </location>
</feature>
<proteinExistence type="predicted"/>
<sequence length="354" mass="36068">MNEKDFAELSAGYALHALSPDDERAFRAARAAHPEWASLTDLDDEAAASLADGFGEEAPPAETRAALLAKIANLPQLDPTAPKTHPGVALSLPIPSDDVDVVDAGADAADPDATHVVDVIPAEDIATSVVPTAAAPVEPVAETASDAPADAKPADAEPVDDEPALPPVPAVPAAAAAEAEPVPSTAPPTEVVQTIQRKNWTRGLFALVASAALLVGIGWGVGAIVDQVRTPIEIQALKQIEAAADVQSVVGQFSEGGEATVHWSETVGKAVLTTDETPSIDDDRSFELWVIRGDDAPVAAGVFEPGEDVTALIDGDVEAGDTIAVTVEAQGGSPDGTPTTDPIIAIATNPGDES</sequence>
<dbReference type="RefSeq" id="WP_283716606.1">
    <property type="nucleotide sequence ID" value="NZ_JASJND010000006.1"/>
</dbReference>
<evidence type="ECO:0000256" key="3">
    <source>
        <dbReference type="ARBA" id="ARBA00022475"/>
    </source>
</evidence>
<feature type="region of interest" description="Disordered" evidence="11">
    <location>
        <begin position="139"/>
        <end position="168"/>
    </location>
</feature>
<protein>
    <recommendedName>
        <fullName evidence="10">Regulator of SigK</fullName>
    </recommendedName>
    <alternativeName>
        <fullName evidence="9">Sigma-K anti-sigma factor RskA</fullName>
    </alternativeName>
</protein>
<keyword evidence="6" id="KW-0805">Transcription regulation</keyword>
<dbReference type="EMBL" id="JASJND010000006">
    <property type="protein sequence ID" value="MDJ1114953.1"/>
    <property type="molecule type" value="Genomic_DNA"/>
</dbReference>
<evidence type="ECO:0000256" key="12">
    <source>
        <dbReference type="SAM" id="Phobius"/>
    </source>
</evidence>
<comment type="subcellular location">
    <subcellularLocation>
        <location evidence="2">Cell membrane</location>
    </subcellularLocation>
    <subcellularLocation>
        <location evidence="1">Membrane</location>
        <topology evidence="1">Single-pass membrane protein</topology>
    </subcellularLocation>
</comment>
<keyword evidence="15" id="KW-1185">Reference proteome</keyword>
<evidence type="ECO:0000256" key="5">
    <source>
        <dbReference type="ARBA" id="ARBA00022989"/>
    </source>
</evidence>
<comment type="caution">
    <text evidence="14">The sequence shown here is derived from an EMBL/GenBank/DDBJ whole genome shotgun (WGS) entry which is preliminary data.</text>
</comment>
<dbReference type="Gene3D" id="1.10.10.1320">
    <property type="entry name" value="Anti-sigma factor, zinc-finger domain"/>
    <property type="match status" value="1"/>
</dbReference>
<keyword evidence="8" id="KW-0804">Transcription</keyword>
<gene>
    <name evidence="14" type="ORF">QNI14_10885</name>
</gene>
<accession>A0ABT6ZFL6</accession>
<evidence type="ECO:0000256" key="9">
    <source>
        <dbReference type="ARBA" id="ARBA00029829"/>
    </source>
</evidence>
<evidence type="ECO:0000259" key="13">
    <source>
        <dbReference type="Pfam" id="PF10099"/>
    </source>
</evidence>
<evidence type="ECO:0000256" key="10">
    <source>
        <dbReference type="ARBA" id="ARBA00030803"/>
    </source>
</evidence>
<keyword evidence="5 12" id="KW-1133">Transmembrane helix</keyword>
<dbReference type="InterPro" id="IPR051474">
    <property type="entry name" value="Anti-sigma-K/W_factor"/>
</dbReference>
<reference evidence="14 15" key="1">
    <citation type="submission" date="2023-05" db="EMBL/GenBank/DDBJ databases">
        <title>Microbacterium dauci sp.nov., Isolated from Carrot Rhizosphere Soil.</title>
        <authorList>
            <person name="Xiao Z."/>
            <person name="Zheng J."/>
        </authorList>
    </citation>
    <scope>NUCLEOTIDE SEQUENCE [LARGE SCALE GENOMIC DNA]</scope>
    <source>
        <strain evidence="14 15">LX3-4</strain>
    </source>
</reference>
<evidence type="ECO:0000256" key="8">
    <source>
        <dbReference type="ARBA" id="ARBA00023163"/>
    </source>
</evidence>
<evidence type="ECO:0000256" key="11">
    <source>
        <dbReference type="SAM" id="MobiDB-lite"/>
    </source>
</evidence>
<feature type="compositionally biased region" description="Low complexity" evidence="11">
    <location>
        <begin position="139"/>
        <end position="151"/>
    </location>
</feature>
<dbReference type="InterPro" id="IPR018764">
    <property type="entry name" value="RskA_C"/>
</dbReference>
<name>A0ABT6ZFL6_9MICO</name>
<evidence type="ECO:0000256" key="6">
    <source>
        <dbReference type="ARBA" id="ARBA00023015"/>
    </source>
</evidence>
<organism evidence="14 15">
    <name type="scientific">Microbacterium dauci</name>
    <dbReference type="NCBI Taxonomy" id="3048008"/>
    <lineage>
        <taxon>Bacteria</taxon>
        <taxon>Bacillati</taxon>
        <taxon>Actinomycetota</taxon>
        <taxon>Actinomycetes</taxon>
        <taxon>Micrococcales</taxon>
        <taxon>Microbacteriaceae</taxon>
        <taxon>Microbacterium</taxon>
    </lineage>
</organism>
<dbReference type="Pfam" id="PF10099">
    <property type="entry name" value="RskA_C"/>
    <property type="match status" value="1"/>
</dbReference>
<evidence type="ECO:0000256" key="7">
    <source>
        <dbReference type="ARBA" id="ARBA00023136"/>
    </source>
</evidence>
<keyword evidence="3" id="KW-1003">Cell membrane</keyword>
<evidence type="ECO:0000256" key="1">
    <source>
        <dbReference type="ARBA" id="ARBA00004167"/>
    </source>
</evidence>
<feature type="domain" description="Anti-sigma K factor RskA C-terminal" evidence="13">
    <location>
        <begin position="207"/>
        <end position="343"/>
    </location>
</feature>
<dbReference type="InterPro" id="IPR041916">
    <property type="entry name" value="Anti_sigma_zinc_sf"/>
</dbReference>
<evidence type="ECO:0000313" key="14">
    <source>
        <dbReference type="EMBL" id="MDJ1114953.1"/>
    </source>
</evidence>